<protein>
    <recommendedName>
        <fullName evidence="3">WxL domain-containing protein</fullName>
    </recommendedName>
</protein>
<dbReference type="GeneID" id="83607387"/>
<accession>K8EMI8</accession>
<evidence type="ECO:0000313" key="5">
    <source>
        <dbReference type="Proteomes" id="UP000000212"/>
    </source>
</evidence>
<feature type="region of interest" description="Disordered" evidence="1">
    <location>
        <begin position="39"/>
        <end position="77"/>
    </location>
</feature>
<evidence type="ECO:0000313" key="4">
    <source>
        <dbReference type="EMBL" id="CCO09706.2"/>
    </source>
</evidence>
<dbReference type="OrthoDB" id="2356942at2"/>
<dbReference type="EMBL" id="HE999757">
    <property type="protein sequence ID" value="CCO09706.2"/>
    <property type="molecule type" value="Genomic_DNA"/>
</dbReference>
<proteinExistence type="predicted"/>
<dbReference type="HOGENOM" id="CLU_067278_3_2_9"/>
<gene>
    <name evidence="4" type="ORF">BN424_223</name>
</gene>
<name>K8EMI8_CARML</name>
<keyword evidence="2" id="KW-0732">Signal</keyword>
<feature type="compositionally biased region" description="Pro residues" evidence="1">
    <location>
        <begin position="59"/>
        <end position="70"/>
    </location>
</feature>
<dbReference type="Proteomes" id="UP000000212">
    <property type="component" value="Chromosome"/>
</dbReference>
<dbReference type="KEGG" id="cml:BN424_223"/>
<dbReference type="STRING" id="1234679.BN424_223"/>
<reference evidence="5" key="1">
    <citation type="journal article" date="2013" name="Genome Announc.">
        <title>Complete Chromosome Sequence of Carnobacterium maltaromaticum LMA 28.</title>
        <authorList>
            <person name="Cailliez-Grimal C."/>
            <person name="Chaillou S."/>
            <person name="Anba-Mondoloni J."/>
            <person name="Loux V."/>
            <person name="Afzal M.I."/>
            <person name="Rahman A."/>
            <person name="Kergourlay G."/>
            <person name="Champomier-Verges M.C."/>
            <person name="Zagorec M."/>
            <person name="Dalgaard P."/>
            <person name="Leisner J.J."/>
            <person name="Prevost H."/>
            <person name="Revol-Junelles A.M."/>
            <person name="Borges F."/>
        </authorList>
    </citation>
    <scope>NUCLEOTIDE SEQUENCE</scope>
    <source>
        <strain evidence="5">LMA28</strain>
    </source>
</reference>
<evidence type="ECO:0000256" key="1">
    <source>
        <dbReference type="SAM" id="MobiDB-lite"/>
    </source>
</evidence>
<feature type="domain" description="WxL" evidence="3">
    <location>
        <begin position="29"/>
        <end position="237"/>
    </location>
</feature>
<dbReference type="eggNOG" id="COG4886">
    <property type="taxonomic scope" value="Bacteria"/>
</dbReference>
<dbReference type="RefSeq" id="WP_015075282.1">
    <property type="nucleotide sequence ID" value="NC_019425.2"/>
</dbReference>
<dbReference type="Pfam" id="PF13731">
    <property type="entry name" value="WxL"/>
    <property type="match status" value="1"/>
</dbReference>
<keyword evidence="5" id="KW-1185">Reference proteome</keyword>
<feature type="chain" id="PRO_5003917298" description="WxL domain-containing protein" evidence="2">
    <location>
        <begin position="27"/>
        <end position="238"/>
    </location>
</feature>
<dbReference type="AlphaFoldDB" id="K8EMI8"/>
<evidence type="ECO:0000259" key="3">
    <source>
        <dbReference type="Pfam" id="PF13731"/>
    </source>
</evidence>
<evidence type="ECO:0000256" key="2">
    <source>
        <dbReference type="SAM" id="SignalP"/>
    </source>
</evidence>
<dbReference type="InterPro" id="IPR027994">
    <property type="entry name" value="WxL_dom"/>
</dbReference>
<organism evidence="4 5">
    <name type="scientific">Carnobacterium maltaromaticum LMA28</name>
    <dbReference type="NCBI Taxonomy" id="1234679"/>
    <lineage>
        <taxon>Bacteria</taxon>
        <taxon>Bacillati</taxon>
        <taxon>Bacillota</taxon>
        <taxon>Bacilli</taxon>
        <taxon>Lactobacillales</taxon>
        <taxon>Carnobacteriaceae</taxon>
        <taxon>Carnobacterium</taxon>
    </lineage>
</organism>
<sequence>MKKLEVLMMVAAVSGSMLVTSSSAFAAVADTTTSKNSVNFVAGGSEGEDPMGPLDPLNPDNPNPPSPVDPMDPENPGTGHVGPLTINYVSNIKFGEQKISGKDITYNGLNADPFIQVTDIRGTGAGWSLSAKSNGFANADGKKVLKGAELSFKNSQVKAGSKNNISLAPVASSIVFNNTASQPVMSAKKEAGKGTWLNVWSGTDQSNENVQLKVLAGTAEADTEYTSTINWELADAPK</sequence>
<feature type="signal peptide" evidence="2">
    <location>
        <begin position="1"/>
        <end position="26"/>
    </location>
</feature>